<sequence>MAGCKKQHRSDQSSIKYRWNPIEGATFKLADIVHEEHSAPLSDGNKQIGKKLEHKFDKILSTRELISAVGQIWDRANRLAVFHPKANVTENLTGSKEEILGNLDRNENGSAPLSADSKCFCIDMRSAGRSLPMVQSNLQFLKATQKMSLFQLCTGKYTHSTFWKLLQGGADLPDEICSGKGLASVSLSYELGNIYRWMTKTVPAGFKYSDDTPEIDNETTSEHCIPRDTIGCAGGFISGDKHCPASKLAAEDSKSCLIEGTDPSSCVNTKSLMNGGTTGSLLSDYFLKDVHDVKKDCSVSRKQCSSLYVDYCIKSLGSCSSTQEKCQHQTDGDALLEKRKNEPEKFVISDETKVEFRSPEPEKPRFSLAKQEHAFAGALAGIFVSLCLHPVDTIKTVTQSCCAEQKSICYIGKSIISERGFNGLYRGIASNIASSAPISAVYTLTYESVKGALLPHFPKEFHSLAHCVAGGCASVATSFIFTPSERIKQQMQVGSHYHNCWNALIGIIGKGGLPSLYAGWGAVLCRNVPHSIIKFYTYESLKQMMLPSLHSNAHPTTLQTLVCGGLAGSTAALFTTPFDVVKTRLQTQIPGSMSQYNSVFHALQEIGKHEGLKGLYRGLVPRLVMYMSQGALFFTSYEFFKRAFSLEVPKINAQIIQHKQNKGDDAVSSQSLIPSSSSESAASSASAKPRLHSMHS</sequence>
<dbReference type="InterPro" id="IPR023395">
    <property type="entry name" value="MCP_dom_sf"/>
</dbReference>
<dbReference type="InterPro" id="IPR018108">
    <property type="entry name" value="MCP_transmembrane"/>
</dbReference>
<dbReference type="PROSITE" id="PS50920">
    <property type="entry name" value="SOLCAR"/>
    <property type="match status" value="3"/>
</dbReference>
<reference evidence="10 11" key="1">
    <citation type="submission" date="2021-02" db="EMBL/GenBank/DDBJ databases">
        <title>Plant Genome Project.</title>
        <authorList>
            <person name="Zhang R.-G."/>
        </authorList>
    </citation>
    <scope>NUCLEOTIDE SEQUENCE [LARGE SCALE GENOMIC DNA]</scope>
    <source>
        <tissue evidence="10">Leaves</tissue>
    </source>
</reference>
<keyword evidence="11" id="KW-1185">Reference proteome</keyword>
<keyword evidence="6" id="KW-1133">Transmembrane helix</keyword>
<dbReference type="Proteomes" id="UP000827721">
    <property type="component" value="Unassembled WGS sequence"/>
</dbReference>
<evidence type="ECO:0000256" key="6">
    <source>
        <dbReference type="ARBA" id="ARBA00022989"/>
    </source>
</evidence>
<evidence type="ECO:0000256" key="8">
    <source>
        <dbReference type="PROSITE-ProRule" id="PRU00282"/>
    </source>
</evidence>
<dbReference type="SUPFAM" id="SSF103506">
    <property type="entry name" value="Mitochondrial carrier"/>
    <property type="match status" value="1"/>
</dbReference>
<dbReference type="Gene3D" id="1.50.40.10">
    <property type="entry name" value="Mitochondrial carrier domain"/>
    <property type="match status" value="2"/>
</dbReference>
<evidence type="ECO:0000256" key="9">
    <source>
        <dbReference type="SAM" id="MobiDB-lite"/>
    </source>
</evidence>
<feature type="region of interest" description="Disordered" evidence="9">
    <location>
        <begin position="666"/>
        <end position="696"/>
    </location>
</feature>
<name>A0ABQ8H8P2_9ROSI</name>
<evidence type="ECO:0000256" key="7">
    <source>
        <dbReference type="ARBA" id="ARBA00023136"/>
    </source>
</evidence>
<evidence type="ECO:0000313" key="10">
    <source>
        <dbReference type="EMBL" id="KAH7550264.1"/>
    </source>
</evidence>
<gene>
    <name evidence="10" type="ORF">JRO89_XS13G0162900</name>
</gene>
<feature type="compositionally biased region" description="Low complexity" evidence="9">
    <location>
        <begin position="666"/>
        <end position="687"/>
    </location>
</feature>
<feature type="repeat" description="Solcar" evidence="8">
    <location>
        <begin position="368"/>
        <end position="452"/>
    </location>
</feature>
<keyword evidence="7 8" id="KW-0472">Membrane</keyword>
<evidence type="ECO:0000313" key="11">
    <source>
        <dbReference type="Proteomes" id="UP000827721"/>
    </source>
</evidence>
<keyword evidence="4 8" id="KW-0812">Transmembrane</keyword>
<evidence type="ECO:0000256" key="4">
    <source>
        <dbReference type="ARBA" id="ARBA00022692"/>
    </source>
</evidence>
<accession>A0ABQ8H8P2</accession>
<comment type="caution">
    <text evidence="10">The sequence shown here is derived from an EMBL/GenBank/DDBJ whole genome shotgun (WGS) entry which is preliminary data.</text>
</comment>
<dbReference type="Pfam" id="PF00153">
    <property type="entry name" value="Mito_carr"/>
    <property type="match status" value="3"/>
</dbReference>
<evidence type="ECO:0000256" key="2">
    <source>
        <dbReference type="ARBA" id="ARBA00006375"/>
    </source>
</evidence>
<evidence type="ECO:0000256" key="1">
    <source>
        <dbReference type="ARBA" id="ARBA00004141"/>
    </source>
</evidence>
<organism evidence="10 11">
    <name type="scientific">Xanthoceras sorbifolium</name>
    <dbReference type="NCBI Taxonomy" id="99658"/>
    <lineage>
        <taxon>Eukaryota</taxon>
        <taxon>Viridiplantae</taxon>
        <taxon>Streptophyta</taxon>
        <taxon>Embryophyta</taxon>
        <taxon>Tracheophyta</taxon>
        <taxon>Spermatophyta</taxon>
        <taxon>Magnoliopsida</taxon>
        <taxon>eudicotyledons</taxon>
        <taxon>Gunneridae</taxon>
        <taxon>Pentapetalae</taxon>
        <taxon>rosids</taxon>
        <taxon>malvids</taxon>
        <taxon>Sapindales</taxon>
        <taxon>Sapindaceae</taxon>
        <taxon>Xanthoceroideae</taxon>
        <taxon>Xanthoceras</taxon>
    </lineage>
</organism>
<proteinExistence type="inferred from homology"/>
<dbReference type="PANTHER" id="PTHR45667">
    <property type="entry name" value="S-ADENOSYLMETHIONINE MITOCHONDRIAL CARRIER PROTEIN"/>
    <property type="match status" value="1"/>
</dbReference>
<feature type="repeat" description="Solcar" evidence="8">
    <location>
        <begin position="461"/>
        <end position="544"/>
    </location>
</feature>
<evidence type="ECO:0000256" key="3">
    <source>
        <dbReference type="ARBA" id="ARBA00022448"/>
    </source>
</evidence>
<keyword evidence="5" id="KW-0677">Repeat</keyword>
<feature type="repeat" description="Solcar" evidence="8">
    <location>
        <begin position="555"/>
        <end position="643"/>
    </location>
</feature>
<keyword evidence="3" id="KW-0813">Transport</keyword>
<comment type="subcellular location">
    <subcellularLocation>
        <location evidence="1">Membrane</location>
        <topology evidence="1">Multi-pass membrane protein</topology>
    </subcellularLocation>
</comment>
<evidence type="ECO:0008006" key="12">
    <source>
        <dbReference type="Google" id="ProtNLM"/>
    </source>
</evidence>
<dbReference type="EMBL" id="JAFEMO010000013">
    <property type="protein sequence ID" value="KAH7550264.1"/>
    <property type="molecule type" value="Genomic_DNA"/>
</dbReference>
<evidence type="ECO:0000256" key="5">
    <source>
        <dbReference type="ARBA" id="ARBA00022737"/>
    </source>
</evidence>
<comment type="similarity">
    <text evidence="2">Belongs to the mitochondrial carrier (TC 2.A.29) family.</text>
</comment>
<protein>
    <recommendedName>
        <fullName evidence="12">Mitochondrial substrate carrier family protein</fullName>
    </recommendedName>
</protein>